<dbReference type="PROSITE" id="PS51257">
    <property type="entry name" value="PROKAR_LIPOPROTEIN"/>
    <property type="match status" value="1"/>
</dbReference>
<feature type="chain" id="PRO_5003939470" evidence="1">
    <location>
        <begin position="27"/>
        <end position="183"/>
    </location>
</feature>
<feature type="signal peptide" evidence="1">
    <location>
        <begin position="1"/>
        <end position="26"/>
    </location>
</feature>
<keyword evidence="3" id="KW-1185">Reference proteome</keyword>
<keyword evidence="1" id="KW-0732">Signal</keyword>
<gene>
    <name evidence="2" type="ordered locus">Deipe_1110</name>
</gene>
<accession>L0A0J0</accession>
<dbReference type="AlphaFoldDB" id="L0A0J0"/>
<reference evidence="3" key="1">
    <citation type="submission" date="2012-03" db="EMBL/GenBank/DDBJ databases">
        <title>Complete sequence of chromosome of Deinococcus peraridilitoris DSM 19664.</title>
        <authorList>
            <person name="Lucas S."/>
            <person name="Copeland A."/>
            <person name="Lapidus A."/>
            <person name="Glavina del Rio T."/>
            <person name="Dalin E."/>
            <person name="Tice H."/>
            <person name="Bruce D."/>
            <person name="Goodwin L."/>
            <person name="Pitluck S."/>
            <person name="Peters L."/>
            <person name="Mikhailova N."/>
            <person name="Lu M."/>
            <person name="Kyrpides N."/>
            <person name="Mavromatis K."/>
            <person name="Ivanova N."/>
            <person name="Brettin T."/>
            <person name="Detter J.C."/>
            <person name="Han C."/>
            <person name="Larimer F."/>
            <person name="Land M."/>
            <person name="Hauser L."/>
            <person name="Markowitz V."/>
            <person name="Cheng J.-F."/>
            <person name="Hugenholtz P."/>
            <person name="Woyke T."/>
            <person name="Wu D."/>
            <person name="Pukall R."/>
            <person name="Steenblock K."/>
            <person name="Brambilla E."/>
            <person name="Klenk H.-P."/>
            <person name="Eisen J.A."/>
        </authorList>
    </citation>
    <scope>NUCLEOTIDE SEQUENCE [LARGE SCALE GENOMIC DNA]</scope>
    <source>
        <strain evidence="3">DSM 19664 / LMG 22246 / CIP 109416 / KR-200</strain>
    </source>
</reference>
<proteinExistence type="predicted"/>
<organism evidence="2 3">
    <name type="scientific">Deinococcus peraridilitoris (strain DSM 19664 / LMG 22246 / CIP 109416 / KR-200)</name>
    <dbReference type="NCBI Taxonomy" id="937777"/>
    <lineage>
        <taxon>Bacteria</taxon>
        <taxon>Thermotogati</taxon>
        <taxon>Deinococcota</taxon>
        <taxon>Deinococci</taxon>
        <taxon>Deinococcales</taxon>
        <taxon>Deinococcaceae</taxon>
        <taxon>Deinococcus</taxon>
    </lineage>
</organism>
<evidence type="ECO:0000313" key="3">
    <source>
        <dbReference type="Proteomes" id="UP000010467"/>
    </source>
</evidence>
<dbReference type="Proteomes" id="UP000010467">
    <property type="component" value="Chromosome"/>
</dbReference>
<protein>
    <submittedName>
        <fullName evidence="2">Uncharacterized protein</fullName>
    </submittedName>
</protein>
<dbReference type="RefSeq" id="WP_015234980.1">
    <property type="nucleotide sequence ID" value="NC_019793.1"/>
</dbReference>
<name>L0A0J0_DEIPD</name>
<dbReference type="EMBL" id="CP003382">
    <property type="protein sequence ID" value="AFZ66672.1"/>
    <property type="molecule type" value="Genomic_DNA"/>
</dbReference>
<dbReference type="KEGG" id="dpd:Deipe_1110"/>
<dbReference type="HOGENOM" id="CLU_1472903_0_0_0"/>
<sequence>MIKKLPLALLTALLLGACAPSMTSGAGIREVNPIESVQTAAGQNMQLAYKYPAGALELDEALLDGMLKIDFDNRSFGKDVNSVQQRITWLKIRPVDLPRNWAISLERADALRQIVDTKDDRYSTTVRYRDYVRVVYNITVPKDAEPGRHALMVKFDDGRGKGTTLPVFLTVRSTTEGNTLASK</sequence>
<evidence type="ECO:0000313" key="2">
    <source>
        <dbReference type="EMBL" id="AFZ66672.1"/>
    </source>
</evidence>
<dbReference type="PATRIC" id="fig|937777.3.peg.1113"/>
<evidence type="ECO:0000256" key="1">
    <source>
        <dbReference type="SAM" id="SignalP"/>
    </source>
</evidence>